<dbReference type="RefSeq" id="WP_124225763.1">
    <property type="nucleotide sequence ID" value="NZ_JANSKN010000015.1"/>
</dbReference>
<dbReference type="Proteomes" id="UP001072952">
    <property type="component" value="Unassembled WGS sequence"/>
</dbReference>
<reference evidence="2" key="2">
    <citation type="submission" date="2022-08" db="EMBL/GenBank/DDBJ databases">
        <authorList>
            <person name="Magnan C."/>
        </authorList>
    </citation>
    <scope>NUCLEOTIDE SEQUENCE</scope>
    <source>
        <strain evidence="2">NSP012P</strain>
    </source>
</reference>
<organism evidence="2 3">
    <name type="scientific">Staphylococcus pettenkoferi</name>
    <dbReference type="NCBI Taxonomy" id="170573"/>
    <lineage>
        <taxon>Bacteria</taxon>
        <taxon>Bacillati</taxon>
        <taxon>Bacillota</taxon>
        <taxon>Bacilli</taxon>
        <taxon>Bacillales</taxon>
        <taxon>Staphylococcaceae</taxon>
        <taxon>Staphylococcus</taxon>
    </lineage>
</organism>
<dbReference type="EMBL" id="JANSLD010000053">
    <property type="protein sequence ID" value="MCY1584291.1"/>
    <property type="molecule type" value="Genomic_DNA"/>
</dbReference>
<reference evidence="2" key="1">
    <citation type="journal article" date="2022" name="Int. J. Mol. Sci.">
        <title>Phenotypic and Genotypic Virulence Characterisation of Staphylococcus pettenkoferi Strains Isolated from Human Bloodstream and Diabetic Foot Infections.</title>
        <authorList>
            <person name="Magnan C."/>
            <person name="Ahmad-Mansour N."/>
            <person name="Pouget C."/>
            <person name="Morsli M."/>
            <person name="Huc-Brandt S."/>
            <person name="Pantel A."/>
            <person name="Dunyach-Remy C."/>
            <person name="Sotto A."/>
            <person name="Molle V."/>
            <person name="Lavigne J.-P."/>
        </authorList>
    </citation>
    <scope>NUCLEOTIDE SEQUENCE</scope>
    <source>
        <strain evidence="2">NSP012P</strain>
    </source>
</reference>
<feature type="transmembrane region" description="Helical" evidence="1">
    <location>
        <begin position="12"/>
        <end position="30"/>
    </location>
</feature>
<accession>A0ABT4BNM5</accession>
<protein>
    <recommendedName>
        <fullName evidence="4">DUF4352 domain-containing protein</fullName>
    </recommendedName>
</protein>
<evidence type="ECO:0000313" key="3">
    <source>
        <dbReference type="Proteomes" id="UP001072952"/>
    </source>
</evidence>
<keyword evidence="1" id="KW-0812">Transmembrane</keyword>
<comment type="caution">
    <text evidence="2">The sequence shown here is derived from an EMBL/GenBank/DDBJ whole genome shotgun (WGS) entry which is preliminary data.</text>
</comment>
<name>A0ABT4BNM5_9STAP</name>
<keyword evidence="3" id="KW-1185">Reference proteome</keyword>
<keyword evidence="1" id="KW-1133">Transmembrane helix</keyword>
<proteinExistence type="predicted"/>
<evidence type="ECO:0000313" key="2">
    <source>
        <dbReference type="EMBL" id="MCY1584291.1"/>
    </source>
</evidence>
<keyword evidence="1" id="KW-0472">Membrane</keyword>
<evidence type="ECO:0008006" key="4">
    <source>
        <dbReference type="Google" id="ProtNLM"/>
    </source>
</evidence>
<sequence>MEFIQSTLFSNIIAVIALLIAIASFIYAYMSNRPSVEISDYHVKILKFDNLINFSFVLANTSSKTIVVKEIKLINNNDDFLEHIDVEPPKDEWLKYPNPSFSPYNTYILERPETFIPNAKLEFPYHLNEQPITVEIITDKRIKGFSKKRKFNF</sequence>
<gene>
    <name evidence="2" type="ORF">NW133_12390</name>
</gene>
<evidence type="ECO:0000256" key="1">
    <source>
        <dbReference type="SAM" id="Phobius"/>
    </source>
</evidence>